<keyword evidence="3" id="KW-1185">Reference proteome</keyword>
<feature type="compositionally biased region" description="Basic and acidic residues" evidence="1">
    <location>
        <begin position="17"/>
        <end position="42"/>
    </location>
</feature>
<accession>A0A1C3XDX1</accession>
<dbReference type="Proteomes" id="UP000199184">
    <property type="component" value="Unassembled WGS sequence"/>
</dbReference>
<proteinExistence type="predicted"/>
<name>A0A1C3XDX1_9BRAD</name>
<dbReference type="EMBL" id="FMAI01000014">
    <property type="protein sequence ID" value="SCB50335.1"/>
    <property type="molecule type" value="Genomic_DNA"/>
</dbReference>
<reference evidence="3" key="1">
    <citation type="submission" date="2016-08" db="EMBL/GenBank/DDBJ databases">
        <authorList>
            <person name="Varghese N."/>
            <person name="Submissions Spin"/>
        </authorList>
    </citation>
    <scope>NUCLEOTIDE SEQUENCE [LARGE SCALE GENOMIC DNA]</scope>
    <source>
        <strain evidence="3">ERR11</strain>
    </source>
</reference>
<dbReference type="AlphaFoldDB" id="A0A1C3XDX1"/>
<protein>
    <recommendedName>
        <fullName evidence="4">DUF2934 domain-containing protein</fullName>
    </recommendedName>
</protein>
<dbReference type="RefSeq" id="WP_091962954.1">
    <property type="nucleotide sequence ID" value="NZ_FMAI01000014.1"/>
</dbReference>
<gene>
    <name evidence="2" type="ORF">GA0061098_1014135</name>
</gene>
<dbReference type="InterPro" id="IPR021327">
    <property type="entry name" value="DUF2934"/>
</dbReference>
<evidence type="ECO:0000313" key="3">
    <source>
        <dbReference type="Proteomes" id="UP000199184"/>
    </source>
</evidence>
<organism evidence="2 3">
    <name type="scientific">Bradyrhizobium shewense</name>
    <dbReference type="NCBI Taxonomy" id="1761772"/>
    <lineage>
        <taxon>Bacteria</taxon>
        <taxon>Pseudomonadati</taxon>
        <taxon>Pseudomonadota</taxon>
        <taxon>Alphaproteobacteria</taxon>
        <taxon>Hyphomicrobiales</taxon>
        <taxon>Nitrobacteraceae</taxon>
        <taxon>Bradyrhizobium</taxon>
    </lineage>
</organism>
<dbReference type="Pfam" id="PF11154">
    <property type="entry name" value="DUF2934"/>
    <property type="match status" value="1"/>
</dbReference>
<feature type="region of interest" description="Disordered" evidence="1">
    <location>
        <begin position="17"/>
        <end position="53"/>
    </location>
</feature>
<evidence type="ECO:0000256" key="1">
    <source>
        <dbReference type="SAM" id="MobiDB-lite"/>
    </source>
</evidence>
<sequence>MTQPTEKEIDKRAYEIWERSGKPEGREEKFWQLPEQELRNENKSSPLRTPDSV</sequence>
<evidence type="ECO:0000313" key="2">
    <source>
        <dbReference type="EMBL" id="SCB50335.1"/>
    </source>
</evidence>
<feature type="compositionally biased region" description="Polar residues" evidence="1">
    <location>
        <begin position="43"/>
        <end position="53"/>
    </location>
</feature>
<evidence type="ECO:0008006" key="4">
    <source>
        <dbReference type="Google" id="ProtNLM"/>
    </source>
</evidence>